<dbReference type="Proteomes" id="UP000309215">
    <property type="component" value="Unassembled WGS sequence"/>
</dbReference>
<protein>
    <submittedName>
        <fullName evidence="1">Uncharacterized protein</fullName>
    </submittedName>
</protein>
<dbReference type="InterPro" id="IPR013517">
    <property type="entry name" value="FG-GAP"/>
</dbReference>
<comment type="caution">
    <text evidence="1">The sequence shown here is derived from an EMBL/GenBank/DDBJ whole genome shotgun (WGS) entry which is preliminary data.</text>
</comment>
<reference evidence="1 2" key="1">
    <citation type="submission" date="2019-04" db="EMBL/GenBank/DDBJ databases">
        <authorList>
            <person name="Li Y."/>
            <person name="Wang J."/>
        </authorList>
    </citation>
    <scope>NUCLEOTIDE SEQUENCE [LARGE SCALE GENOMIC DNA]</scope>
    <source>
        <strain evidence="1 2">DSM 14668</strain>
    </source>
</reference>
<dbReference type="EMBL" id="SSMQ01000154">
    <property type="protein sequence ID" value="TKC90362.1"/>
    <property type="molecule type" value="Genomic_DNA"/>
</dbReference>
<evidence type="ECO:0000313" key="2">
    <source>
        <dbReference type="Proteomes" id="UP000309215"/>
    </source>
</evidence>
<organism evidence="1 2">
    <name type="scientific">Polyangium fumosum</name>
    <dbReference type="NCBI Taxonomy" id="889272"/>
    <lineage>
        <taxon>Bacteria</taxon>
        <taxon>Pseudomonadati</taxon>
        <taxon>Myxococcota</taxon>
        <taxon>Polyangia</taxon>
        <taxon>Polyangiales</taxon>
        <taxon>Polyangiaceae</taxon>
        <taxon>Polyangium</taxon>
    </lineage>
</organism>
<dbReference type="Pfam" id="PF14312">
    <property type="entry name" value="FG-GAP_2"/>
    <property type="match status" value="1"/>
</dbReference>
<evidence type="ECO:0000313" key="1">
    <source>
        <dbReference type="EMBL" id="TKC90362.1"/>
    </source>
</evidence>
<keyword evidence="2" id="KW-1185">Reference proteome</keyword>
<sequence>MGGSAALASAAGAGGGAAGSAGAGVGSDRFGCAVALSGNTALVGARSENAKGTESGSAYVF</sequence>
<proteinExistence type="predicted"/>
<gene>
    <name evidence="1" type="ORF">E8A74_51085</name>
</gene>
<accession>A0A4U1IA45</accession>
<dbReference type="AlphaFoldDB" id="A0A4U1IA45"/>
<name>A0A4U1IA45_9BACT</name>
<feature type="non-terminal residue" evidence="1">
    <location>
        <position position="61"/>
    </location>
</feature>